<evidence type="ECO:0000256" key="3">
    <source>
        <dbReference type="ARBA" id="ARBA00022723"/>
    </source>
</evidence>
<keyword evidence="3" id="KW-0479">Metal-binding</keyword>
<dbReference type="Gene3D" id="1.10.8.50">
    <property type="match status" value="1"/>
</dbReference>
<keyword evidence="5 14" id="KW-0863">Zinc-finger</keyword>
<dbReference type="SMART" id="SM00898">
    <property type="entry name" value="Fapy_DNA_glyco"/>
    <property type="match status" value="1"/>
</dbReference>
<dbReference type="InterPro" id="IPR015886">
    <property type="entry name" value="H2TH_FPG"/>
</dbReference>
<evidence type="ECO:0000256" key="5">
    <source>
        <dbReference type="ARBA" id="ARBA00022771"/>
    </source>
</evidence>
<comment type="catalytic activity">
    <reaction evidence="13">
        <text>2'-deoxyribonucleotide-(2'-deoxyribose 5'-phosphate)-2'-deoxyribonucleotide-DNA = a 3'-end 2'-deoxyribonucleotide-(2,3-dehydro-2,3-deoxyribose 5'-phosphate)-DNA + a 5'-end 5'-phospho-2'-deoxyribonucleoside-DNA + H(+)</text>
        <dbReference type="Rhea" id="RHEA:66592"/>
        <dbReference type="Rhea" id="RHEA-COMP:13180"/>
        <dbReference type="Rhea" id="RHEA-COMP:16897"/>
        <dbReference type="Rhea" id="RHEA-COMP:17067"/>
        <dbReference type="ChEBI" id="CHEBI:15378"/>
        <dbReference type="ChEBI" id="CHEBI:136412"/>
        <dbReference type="ChEBI" id="CHEBI:157695"/>
        <dbReference type="ChEBI" id="CHEBI:167181"/>
        <dbReference type="EC" id="4.2.99.18"/>
    </reaction>
</comment>
<dbReference type="InterPro" id="IPR000214">
    <property type="entry name" value="Znf_DNA_glyclase/AP_lyase"/>
</dbReference>
<keyword evidence="4" id="KW-0227">DNA damage</keyword>
<dbReference type="Pfam" id="PF01149">
    <property type="entry name" value="Fapy_DNA_glyco"/>
    <property type="match status" value="1"/>
</dbReference>
<dbReference type="SMART" id="SM01232">
    <property type="entry name" value="H2TH"/>
    <property type="match status" value="1"/>
</dbReference>
<evidence type="ECO:0000256" key="4">
    <source>
        <dbReference type="ARBA" id="ARBA00022763"/>
    </source>
</evidence>
<evidence type="ECO:0000256" key="14">
    <source>
        <dbReference type="PROSITE-ProRule" id="PRU00391"/>
    </source>
</evidence>
<comment type="caution">
    <text evidence="17">The sequence shown here is derived from an EMBL/GenBank/DDBJ whole genome shotgun (WGS) entry which is preliminary data.</text>
</comment>
<dbReference type="InterPro" id="IPR012319">
    <property type="entry name" value="FPG_cat"/>
</dbReference>
<dbReference type="CDD" id="cd08971">
    <property type="entry name" value="AcNei2_N"/>
    <property type="match status" value="1"/>
</dbReference>
<gene>
    <name evidence="17" type="ORF">ACFSYH_11390</name>
</gene>
<comment type="similarity">
    <text evidence="1">Belongs to the FPG family.</text>
</comment>
<keyword evidence="18" id="KW-1185">Reference proteome</keyword>
<dbReference type="EMBL" id="JBHUOP010000004">
    <property type="protein sequence ID" value="MFD2841165.1"/>
    <property type="molecule type" value="Genomic_DNA"/>
</dbReference>
<sequence>MPEGDTVLAAANNLHQLLVGQPLVVGDLNWPSAPAEGLEGHTIVEVGAYAKHMLMRLDDDRTLRTHLRMDGTWRIVRPTAREARQVSGYVRAVLGTSQWTALGYRLGLLDVFPTEREAETLAHMGPDILADSSVPTPLLKRTAAEPQLRLAPRYADERLRVPPSSLTEQGARELAAGTIRYPAQQSGGRNAEVTDYGWRIGIARFAEVPPERGIGETLLDQTVVSGIGTIHMAEALFAMGVNPWRAVGEVDVPRLLATARANMVRSSLNYPKGRVIHVHSRAGQQCHRCGHIIEVAEVGPELKRRPAFFCPHCQPD</sequence>
<keyword evidence="11" id="KW-0511">Multifunctional enzyme</keyword>
<evidence type="ECO:0000256" key="12">
    <source>
        <dbReference type="ARBA" id="ARBA00023295"/>
    </source>
</evidence>
<dbReference type="PROSITE" id="PS51068">
    <property type="entry name" value="FPG_CAT"/>
    <property type="match status" value="1"/>
</dbReference>
<dbReference type="InterPro" id="IPR010979">
    <property type="entry name" value="Ribosomal_uS13-like_H2TH"/>
</dbReference>
<keyword evidence="7" id="KW-0862">Zinc</keyword>
<keyword evidence="12" id="KW-0326">Glycosidase</keyword>
<keyword evidence="6" id="KW-0378">Hydrolase</keyword>
<dbReference type="InterPro" id="IPR044090">
    <property type="entry name" value="Nei2_N"/>
</dbReference>
<evidence type="ECO:0000313" key="18">
    <source>
        <dbReference type="Proteomes" id="UP001597391"/>
    </source>
</evidence>
<reference evidence="18" key="1">
    <citation type="journal article" date="2019" name="Int. J. Syst. Evol. Microbiol.">
        <title>The Global Catalogue of Microorganisms (GCM) 10K type strain sequencing project: providing services to taxonomists for standard genome sequencing and annotation.</title>
        <authorList>
            <consortium name="The Broad Institute Genomics Platform"/>
            <consortium name="The Broad Institute Genome Sequencing Center for Infectious Disease"/>
            <person name="Wu L."/>
            <person name="Ma J."/>
        </authorList>
    </citation>
    <scope>NUCLEOTIDE SEQUENCE [LARGE SCALE GENOMIC DNA]</scope>
    <source>
        <strain evidence="18">KCTC 33576</strain>
    </source>
</reference>
<dbReference type="InterPro" id="IPR015887">
    <property type="entry name" value="DNA_glyclase_Znf_dom_DNA_BS"/>
</dbReference>
<evidence type="ECO:0000256" key="6">
    <source>
        <dbReference type="ARBA" id="ARBA00022801"/>
    </source>
</evidence>
<evidence type="ECO:0000256" key="1">
    <source>
        <dbReference type="ARBA" id="ARBA00009409"/>
    </source>
</evidence>
<evidence type="ECO:0000256" key="10">
    <source>
        <dbReference type="ARBA" id="ARBA00023239"/>
    </source>
</evidence>
<evidence type="ECO:0000256" key="13">
    <source>
        <dbReference type="ARBA" id="ARBA00044632"/>
    </source>
</evidence>
<evidence type="ECO:0000256" key="9">
    <source>
        <dbReference type="ARBA" id="ARBA00023204"/>
    </source>
</evidence>
<organism evidence="17 18">
    <name type="scientific">Populibacterium corticicola</name>
    <dbReference type="NCBI Taxonomy" id="1812826"/>
    <lineage>
        <taxon>Bacteria</taxon>
        <taxon>Bacillati</taxon>
        <taxon>Actinomycetota</taxon>
        <taxon>Actinomycetes</taxon>
        <taxon>Micrococcales</taxon>
        <taxon>Jonesiaceae</taxon>
        <taxon>Populibacterium</taxon>
    </lineage>
</organism>
<dbReference type="SUPFAM" id="SSF57716">
    <property type="entry name" value="Glucocorticoid receptor-like (DNA-binding domain)"/>
    <property type="match status" value="1"/>
</dbReference>
<dbReference type="InterPro" id="IPR035937">
    <property type="entry name" value="FPG_N"/>
</dbReference>
<feature type="domain" description="Formamidopyrimidine-DNA glycosylase catalytic" evidence="16">
    <location>
        <begin position="2"/>
        <end position="95"/>
    </location>
</feature>
<evidence type="ECO:0000259" key="15">
    <source>
        <dbReference type="PROSITE" id="PS51066"/>
    </source>
</evidence>
<dbReference type="Gene3D" id="3.20.190.10">
    <property type="entry name" value="MutM-like, N-terminal"/>
    <property type="match status" value="1"/>
</dbReference>
<evidence type="ECO:0000256" key="11">
    <source>
        <dbReference type="ARBA" id="ARBA00023268"/>
    </source>
</evidence>
<proteinExistence type="inferred from homology"/>
<evidence type="ECO:0000256" key="8">
    <source>
        <dbReference type="ARBA" id="ARBA00023125"/>
    </source>
</evidence>
<evidence type="ECO:0000256" key="7">
    <source>
        <dbReference type="ARBA" id="ARBA00022833"/>
    </source>
</evidence>
<dbReference type="SUPFAM" id="SSF46946">
    <property type="entry name" value="S13-like H2TH domain"/>
    <property type="match status" value="1"/>
</dbReference>
<evidence type="ECO:0000256" key="2">
    <source>
        <dbReference type="ARBA" id="ARBA00012720"/>
    </source>
</evidence>
<evidence type="ECO:0000259" key="16">
    <source>
        <dbReference type="PROSITE" id="PS51068"/>
    </source>
</evidence>
<accession>A0ABW5XIS9</accession>
<dbReference type="PROSITE" id="PS51066">
    <property type="entry name" value="ZF_FPG_2"/>
    <property type="match status" value="1"/>
</dbReference>
<keyword evidence="8" id="KW-0238">DNA-binding</keyword>
<keyword evidence="9" id="KW-0234">DNA repair</keyword>
<dbReference type="Proteomes" id="UP001597391">
    <property type="component" value="Unassembled WGS sequence"/>
</dbReference>
<dbReference type="RefSeq" id="WP_377467088.1">
    <property type="nucleotide sequence ID" value="NZ_JBHUOP010000004.1"/>
</dbReference>
<dbReference type="PROSITE" id="PS01242">
    <property type="entry name" value="ZF_FPG_1"/>
    <property type="match status" value="1"/>
</dbReference>
<keyword evidence="10" id="KW-0456">Lyase</keyword>
<dbReference type="EC" id="4.2.99.18" evidence="2"/>
<dbReference type="SUPFAM" id="SSF81624">
    <property type="entry name" value="N-terminal domain of MutM-like DNA repair proteins"/>
    <property type="match status" value="1"/>
</dbReference>
<dbReference type="PANTHER" id="PTHR42697">
    <property type="entry name" value="ENDONUCLEASE 8"/>
    <property type="match status" value="1"/>
</dbReference>
<dbReference type="PANTHER" id="PTHR42697:SF1">
    <property type="entry name" value="ENDONUCLEASE 8"/>
    <property type="match status" value="1"/>
</dbReference>
<feature type="domain" description="FPG-type" evidence="15">
    <location>
        <begin position="277"/>
        <end position="315"/>
    </location>
</feature>
<name>A0ABW5XIS9_9MICO</name>
<protein>
    <recommendedName>
        <fullName evidence="2">DNA-(apurinic or apyrimidinic site) lyase</fullName>
        <ecNumber evidence="2">4.2.99.18</ecNumber>
    </recommendedName>
</protein>
<evidence type="ECO:0000313" key="17">
    <source>
        <dbReference type="EMBL" id="MFD2841165.1"/>
    </source>
</evidence>